<dbReference type="Pfam" id="PF03328">
    <property type="entry name" value="HpcH_HpaI"/>
    <property type="match status" value="1"/>
</dbReference>
<evidence type="ECO:0000256" key="1">
    <source>
        <dbReference type="ARBA" id="ARBA00005568"/>
    </source>
</evidence>
<dbReference type="AlphaFoldDB" id="A0A1L7AG53"/>
<feature type="domain" description="HpcH/HpaI aldolase/citrate lyase" evidence="4">
    <location>
        <begin position="20"/>
        <end position="239"/>
    </location>
</feature>
<protein>
    <submittedName>
        <fullName evidence="5">2,4-dihydroxyhept-2-ene-1,7-dioic acid aldolase</fullName>
    </submittedName>
</protein>
<evidence type="ECO:0000313" key="5">
    <source>
        <dbReference type="EMBL" id="APT57768.1"/>
    </source>
</evidence>
<dbReference type="GO" id="GO:0046872">
    <property type="term" value="F:metal ion binding"/>
    <property type="evidence" value="ECO:0007669"/>
    <property type="project" value="UniProtKB-KW"/>
</dbReference>
<keyword evidence="3" id="KW-0456">Lyase</keyword>
<dbReference type="PANTHER" id="PTHR30502:SF0">
    <property type="entry name" value="PHOSPHOENOLPYRUVATE CARBOXYLASE FAMILY PROTEIN"/>
    <property type="match status" value="1"/>
</dbReference>
<proteinExistence type="inferred from homology"/>
<dbReference type="EMBL" id="CP015583">
    <property type="protein sequence ID" value="APT57768.1"/>
    <property type="molecule type" value="Genomic_DNA"/>
</dbReference>
<dbReference type="InterPro" id="IPR040442">
    <property type="entry name" value="Pyrv_kinase-like_dom_sf"/>
</dbReference>
<dbReference type="InterPro" id="IPR005000">
    <property type="entry name" value="Aldolase/citrate-lyase_domain"/>
</dbReference>
<dbReference type="InterPro" id="IPR015813">
    <property type="entry name" value="Pyrv/PenolPyrv_kinase-like_dom"/>
</dbReference>
<dbReference type="Proteomes" id="UP000185494">
    <property type="component" value="Chromosome 1"/>
</dbReference>
<reference evidence="5 6" key="1">
    <citation type="submission" date="2016-05" db="EMBL/GenBank/DDBJ databases">
        <title>Complete Genome and Methylome Analysis of Psychrotrophic Bacterial Isolates from Antarctic Lake Untersee.</title>
        <authorList>
            <person name="Fomenkov A."/>
            <person name="Akimov V.N."/>
            <person name="Vasilyeva L.V."/>
            <person name="Andersen D."/>
            <person name="Vincze T."/>
            <person name="Roberts R.J."/>
        </authorList>
    </citation>
    <scope>NUCLEOTIDE SEQUENCE [LARGE SCALE GENOMIC DNA]</scope>
    <source>
        <strain evidence="5 6">U14-5</strain>
    </source>
</reference>
<dbReference type="Gene3D" id="3.20.20.60">
    <property type="entry name" value="Phosphoenolpyruvate-binding domains"/>
    <property type="match status" value="1"/>
</dbReference>
<dbReference type="GO" id="GO:0005737">
    <property type="term" value="C:cytoplasm"/>
    <property type="evidence" value="ECO:0007669"/>
    <property type="project" value="TreeGrafter"/>
</dbReference>
<dbReference type="RefSeq" id="WP_075798587.1">
    <property type="nucleotide sequence ID" value="NZ_CP015583.1"/>
</dbReference>
<dbReference type="GO" id="GO:0016832">
    <property type="term" value="F:aldehyde-lyase activity"/>
    <property type="evidence" value="ECO:0007669"/>
    <property type="project" value="TreeGrafter"/>
</dbReference>
<dbReference type="InterPro" id="IPR050251">
    <property type="entry name" value="HpcH-HpaI_aldolase"/>
</dbReference>
<evidence type="ECO:0000259" key="4">
    <source>
        <dbReference type="Pfam" id="PF03328"/>
    </source>
</evidence>
<dbReference type="SUPFAM" id="SSF51621">
    <property type="entry name" value="Phosphoenolpyruvate/pyruvate domain"/>
    <property type="match status" value="1"/>
</dbReference>
<name>A0A1L7AG53_9PROT</name>
<evidence type="ECO:0000313" key="6">
    <source>
        <dbReference type="Proteomes" id="UP000185494"/>
    </source>
</evidence>
<evidence type="ECO:0000256" key="3">
    <source>
        <dbReference type="ARBA" id="ARBA00023239"/>
    </source>
</evidence>
<dbReference type="eggNOG" id="COG3836">
    <property type="taxonomic scope" value="Bacteria"/>
</dbReference>
<gene>
    <name evidence="5" type="ORF">RGI145_12255</name>
</gene>
<sequence length="265" mass="28573">MRENRVRTLWSRGEAVVNGWLAIPNVFSAETMAHAGWDSLTIDMQHGVVDYAAAVSMLTAISTTETTPMVRVPWLDPGIIMKMLDAGAYGVICPMINTRADAELFVSALRYPPRGMRSFGPIRALLHAGPDYAKHANDTVFGLAMIETRQALDNLEEILSVEGLDAVYIGPADLSLALGCTPRFDQEEKPVVEAIEMILAKAKEHGVVPCIHNGTAEYALRMVEKGFRFVTVASDARLMAAGAQATVAAMRGGPRPKGPGTSGTY</sequence>
<organism evidence="5 6">
    <name type="scientific">Roseomonas gilardii</name>
    <dbReference type="NCBI Taxonomy" id="257708"/>
    <lineage>
        <taxon>Bacteria</taxon>
        <taxon>Pseudomonadati</taxon>
        <taxon>Pseudomonadota</taxon>
        <taxon>Alphaproteobacteria</taxon>
        <taxon>Acetobacterales</taxon>
        <taxon>Roseomonadaceae</taxon>
        <taxon>Roseomonas</taxon>
    </lineage>
</organism>
<accession>A0A1L7AG53</accession>
<keyword evidence="2" id="KW-0479">Metal-binding</keyword>
<dbReference type="PANTHER" id="PTHR30502">
    <property type="entry name" value="2-KETO-3-DEOXY-L-RHAMNONATE ALDOLASE"/>
    <property type="match status" value="1"/>
</dbReference>
<evidence type="ECO:0000256" key="2">
    <source>
        <dbReference type="ARBA" id="ARBA00022723"/>
    </source>
</evidence>
<dbReference type="KEGG" id="rgi:RGI145_12255"/>
<dbReference type="STRING" id="257708.RGI145_12255"/>
<comment type="similarity">
    <text evidence="1">Belongs to the HpcH/HpaI aldolase family.</text>
</comment>